<dbReference type="SUPFAM" id="SSF53901">
    <property type="entry name" value="Thiolase-like"/>
    <property type="match status" value="2"/>
</dbReference>
<keyword evidence="7 9" id="KW-0012">Acyltransferase</keyword>
<dbReference type="PANTHER" id="PTHR11712">
    <property type="entry name" value="POLYKETIDE SYNTHASE-RELATED"/>
    <property type="match status" value="1"/>
</dbReference>
<evidence type="ECO:0000256" key="2">
    <source>
        <dbReference type="ARBA" id="ARBA00022516"/>
    </source>
</evidence>
<name>A0A3B1CWY7_9ZZZZ</name>
<reference evidence="9" key="1">
    <citation type="submission" date="2018-06" db="EMBL/GenBank/DDBJ databases">
        <authorList>
            <person name="Zhirakovskaya E."/>
        </authorList>
    </citation>
    <scope>NUCLEOTIDE SEQUENCE</scope>
</reference>
<dbReference type="Pfam" id="PF02801">
    <property type="entry name" value="Ketoacyl-synt_C"/>
    <property type="match status" value="1"/>
</dbReference>
<dbReference type="AlphaFoldDB" id="A0A3B1CWY7"/>
<dbReference type="GO" id="GO:0004315">
    <property type="term" value="F:3-oxoacyl-[acyl-carrier-protein] synthase activity"/>
    <property type="evidence" value="ECO:0007669"/>
    <property type="project" value="UniProtKB-EC"/>
</dbReference>
<evidence type="ECO:0000256" key="1">
    <source>
        <dbReference type="ARBA" id="ARBA00008467"/>
    </source>
</evidence>
<dbReference type="InterPro" id="IPR014030">
    <property type="entry name" value="Ketoacyl_synth_N"/>
</dbReference>
<protein>
    <submittedName>
        <fullName evidence="9">3-oxoacyl-[acyl-carrier-protein] synthase, KASII</fullName>
        <ecNumber evidence="9">2.3.1.179</ecNumber>
    </submittedName>
</protein>
<dbReference type="NCBIfam" id="NF004970">
    <property type="entry name" value="PRK06333.1"/>
    <property type="match status" value="1"/>
</dbReference>
<dbReference type="PIRSF" id="PIRSF000447">
    <property type="entry name" value="KAS_II"/>
    <property type="match status" value="1"/>
</dbReference>
<dbReference type="NCBIfam" id="TIGR03150">
    <property type="entry name" value="fabF"/>
    <property type="match status" value="1"/>
</dbReference>
<comment type="similarity">
    <text evidence="1">Belongs to the thiolase-like superfamily. Beta-ketoacyl-ACP synthases family.</text>
</comment>
<evidence type="ECO:0000256" key="4">
    <source>
        <dbReference type="ARBA" id="ARBA00022832"/>
    </source>
</evidence>
<keyword evidence="5" id="KW-0443">Lipid metabolism</keyword>
<keyword evidence="2" id="KW-0444">Lipid biosynthesis</keyword>
<dbReference type="InterPro" id="IPR020841">
    <property type="entry name" value="PKS_Beta-ketoAc_synthase_dom"/>
</dbReference>
<dbReference type="Pfam" id="PF00109">
    <property type="entry name" value="ketoacyl-synt"/>
    <property type="match status" value="1"/>
</dbReference>
<dbReference type="FunFam" id="3.40.47.10:FF:000009">
    <property type="entry name" value="3-oxoacyl-[acyl-carrier-protein] synthase 2"/>
    <property type="match status" value="1"/>
</dbReference>
<dbReference type="EMBL" id="UOGJ01000031">
    <property type="protein sequence ID" value="VAX35156.1"/>
    <property type="molecule type" value="Genomic_DNA"/>
</dbReference>
<keyword evidence="6" id="KW-0275">Fatty acid biosynthesis</keyword>
<proteinExistence type="inferred from homology"/>
<dbReference type="NCBIfam" id="NF005589">
    <property type="entry name" value="PRK07314.1"/>
    <property type="match status" value="1"/>
</dbReference>
<sequence>MNKCRVVVTGLGVISPVGCGVGKFWQAIIEGKSGIGLIEHFDATEFNSRICGRVSDYDPLEHFSVKEARNLARFVQFSSVASKEAMAQAKLDMDSVDRNRVGVLIGSGIGSIATIEAEYVKWMEKGPRRISPHFIPKIILNEAAGQVSIETGAKGPATCVVTACSTATNAIGDAFRFIQYGDADVMIAGGTESATTVLGVGGFCALKALSKRNDEPHKASRPFDLNRDGFVMAEGAGIVILESLEHAKKRGAVILAEMVGYGRTSDAYHITAPESTGEGASRAMQLAIENAGLKSTDISYINAHGTSTKLNDKVETLAVKNVFGDYASKLPISSTKSMTGHLLGAAGGVEFAASVYAVMNDIVPPTINYETPDPDCDLDYVPNEARKVTVNAAMSNSLGFGGHNASVIVKKFQE</sequence>
<dbReference type="GO" id="GO:0006633">
    <property type="term" value="P:fatty acid biosynthetic process"/>
    <property type="evidence" value="ECO:0007669"/>
    <property type="project" value="UniProtKB-KW"/>
</dbReference>
<accession>A0A3B1CWY7</accession>
<keyword evidence="3 9" id="KW-0808">Transferase</keyword>
<evidence type="ECO:0000256" key="7">
    <source>
        <dbReference type="ARBA" id="ARBA00023315"/>
    </source>
</evidence>
<keyword evidence="4" id="KW-0276">Fatty acid metabolism</keyword>
<dbReference type="CDD" id="cd00834">
    <property type="entry name" value="KAS_I_II"/>
    <property type="match status" value="1"/>
</dbReference>
<dbReference type="InterPro" id="IPR018201">
    <property type="entry name" value="Ketoacyl_synth_AS"/>
</dbReference>
<feature type="domain" description="Ketosynthase family 3 (KS3)" evidence="8">
    <location>
        <begin position="3"/>
        <end position="411"/>
    </location>
</feature>
<evidence type="ECO:0000259" key="8">
    <source>
        <dbReference type="PROSITE" id="PS52004"/>
    </source>
</evidence>
<dbReference type="GO" id="GO:0005829">
    <property type="term" value="C:cytosol"/>
    <property type="evidence" value="ECO:0007669"/>
    <property type="project" value="TreeGrafter"/>
</dbReference>
<dbReference type="PANTHER" id="PTHR11712:SF336">
    <property type="entry name" value="3-OXOACYL-[ACYL-CARRIER-PROTEIN] SYNTHASE, MITOCHONDRIAL"/>
    <property type="match status" value="1"/>
</dbReference>
<dbReference type="SMART" id="SM00825">
    <property type="entry name" value="PKS_KS"/>
    <property type="match status" value="1"/>
</dbReference>
<gene>
    <name evidence="9" type="ORF">MNBD_UNCLBAC01-1816</name>
</gene>
<dbReference type="EC" id="2.3.1.179" evidence="9"/>
<dbReference type="Gene3D" id="3.40.47.10">
    <property type="match status" value="1"/>
</dbReference>
<dbReference type="InterPro" id="IPR014031">
    <property type="entry name" value="Ketoacyl_synth_C"/>
</dbReference>
<dbReference type="InterPro" id="IPR016039">
    <property type="entry name" value="Thiolase-like"/>
</dbReference>
<dbReference type="InterPro" id="IPR017568">
    <property type="entry name" value="3-oxoacyl-ACP_synth-2"/>
</dbReference>
<dbReference type="PROSITE" id="PS52004">
    <property type="entry name" value="KS3_2"/>
    <property type="match status" value="1"/>
</dbReference>
<dbReference type="PROSITE" id="PS00606">
    <property type="entry name" value="KS3_1"/>
    <property type="match status" value="1"/>
</dbReference>
<evidence type="ECO:0000256" key="3">
    <source>
        <dbReference type="ARBA" id="ARBA00022679"/>
    </source>
</evidence>
<evidence type="ECO:0000256" key="5">
    <source>
        <dbReference type="ARBA" id="ARBA00023098"/>
    </source>
</evidence>
<dbReference type="InterPro" id="IPR000794">
    <property type="entry name" value="Beta-ketoacyl_synthase"/>
</dbReference>
<evidence type="ECO:0000313" key="9">
    <source>
        <dbReference type="EMBL" id="VAX35156.1"/>
    </source>
</evidence>
<organism evidence="9">
    <name type="scientific">hydrothermal vent metagenome</name>
    <dbReference type="NCBI Taxonomy" id="652676"/>
    <lineage>
        <taxon>unclassified sequences</taxon>
        <taxon>metagenomes</taxon>
        <taxon>ecological metagenomes</taxon>
    </lineage>
</organism>
<evidence type="ECO:0000256" key="6">
    <source>
        <dbReference type="ARBA" id="ARBA00023160"/>
    </source>
</evidence>